<comment type="caution">
    <text evidence="2">The sequence shown here is derived from an EMBL/GenBank/DDBJ whole genome shotgun (WGS) entry which is preliminary data.</text>
</comment>
<feature type="compositionally biased region" description="Basic and acidic residues" evidence="1">
    <location>
        <begin position="1"/>
        <end position="11"/>
    </location>
</feature>
<reference evidence="2" key="1">
    <citation type="journal article" date="2014" name="Front. Microbiol.">
        <title>High frequency of phylogenetically diverse reductive dehalogenase-homologous genes in deep subseafloor sedimentary metagenomes.</title>
        <authorList>
            <person name="Kawai M."/>
            <person name="Futagami T."/>
            <person name="Toyoda A."/>
            <person name="Takaki Y."/>
            <person name="Nishi S."/>
            <person name="Hori S."/>
            <person name="Arai W."/>
            <person name="Tsubouchi T."/>
            <person name="Morono Y."/>
            <person name="Uchiyama I."/>
            <person name="Ito T."/>
            <person name="Fujiyama A."/>
            <person name="Inagaki F."/>
            <person name="Takami H."/>
        </authorList>
    </citation>
    <scope>NUCLEOTIDE SEQUENCE</scope>
    <source>
        <strain evidence="2">Expedition CK06-06</strain>
    </source>
</reference>
<evidence type="ECO:0000256" key="1">
    <source>
        <dbReference type="SAM" id="MobiDB-lite"/>
    </source>
</evidence>
<dbReference type="EMBL" id="BARS01011711">
    <property type="protein sequence ID" value="GAF92911.1"/>
    <property type="molecule type" value="Genomic_DNA"/>
</dbReference>
<sequence>MKNMTSEHQDPENNDMLPEYDFRNGVRGKHYKAYREGHTVKIHKSDGTTVVHYFTLEDGAVMLEPDVREYFPDSEAVNNALRSLITLIPEKREKTPA</sequence>
<evidence type="ECO:0000313" key="2">
    <source>
        <dbReference type="EMBL" id="GAF92911.1"/>
    </source>
</evidence>
<accession>X0U0J7</accession>
<proteinExistence type="predicted"/>
<protein>
    <submittedName>
        <fullName evidence="2">Uncharacterized protein</fullName>
    </submittedName>
</protein>
<organism evidence="2">
    <name type="scientific">marine sediment metagenome</name>
    <dbReference type="NCBI Taxonomy" id="412755"/>
    <lineage>
        <taxon>unclassified sequences</taxon>
        <taxon>metagenomes</taxon>
        <taxon>ecological metagenomes</taxon>
    </lineage>
</organism>
<dbReference type="AlphaFoldDB" id="X0U0J7"/>
<name>X0U0J7_9ZZZZ</name>
<gene>
    <name evidence="2" type="ORF">S01H1_21195</name>
</gene>
<feature type="region of interest" description="Disordered" evidence="1">
    <location>
        <begin position="1"/>
        <end position="21"/>
    </location>
</feature>